<dbReference type="GO" id="GO:0005829">
    <property type="term" value="C:cytosol"/>
    <property type="evidence" value="ECO:0007669"/>
    <property type="project" value="UniProtKB-SubCell"/>
</dbReference>
<feature type="active site" evidence="40">
    <location>
        <position position="195"/>
    </location>
</feature>
<dbReference type="GO" id="GO:0050568">
    <property type="term" value="F:protein-glutamine glutaminase activity"/>
    <property type="evidence" value="ECO:0007669"/>
    <property type="project" value="UniProtKB-EC"/>
</dbReference>
<evidence type="ECO:0000256" key="18">
    <source>
        <dbReference type="ARBA" id="ARBA00023128"/>
    </source>
</evidence>
<comment type="catalytic activity">
    <reaction evidence="37">
        <text>L-glutaminyl-[protein] + histamine = 5-histaminyl-L-glutamyl-[protein] + NH4(+)</text>
        <dbReference type="Rhea" id="RHEA:66564"/>
        <dbReference type="Rhea" id="RHEA-COMP:10207"/>
        <dbReference type="Rhea" id="RHEA-COMP:17056"/>
        <dbReference type="ChEBI" id="CHEBI:28938"/>
        <dbReference type="ChEBI" id="CHEBI:30011"/>
        <dbReference type="ChEBI" id="CHEBI:58432"/>
        <dbReference type="ChEBI" id="CHEBI:167179"/>
    </reaction>
    <physiologicalReaction direction="left-to-right" evidence="37">
        <dbReference type="Rhea" id="RHEA:66565"/>
    </physiologicalReaction>
</comment>
<dbReference type="Gene3D" id="3.90.260.10">
    <property type="entry name" value="Transglutaminase-like"/>
    <property type="match status" value="1"/>
</dbReference>
<feature type="active site" evidence="40">
    <location>
        <position position="276"/>
    </location>
</feature>
<evidence type="ECO:0000256" key="31">
    <source>
        <dbReference type="ARBA" id="ARBA00042105"/>
    </source>
</evidence>
<evidence type="ECO:0000256" key="26">
    <source>
        <dbReference type="ARBA" id="ARBA00039019"/>
    </source>
</evidence>
<evidence type="ECO:0000259" key="42">
    <source>
        <dbReference type="SMART" id="SM00460"/>
    </source>
</evidence>
<accession>A0A3B4AE55</accession>
<evidence type="ECO:0000256" key="1">
    <source>
        <dbReference type="ARBA" id="ARBA00001913"/>
    </source>
</evidence>
<dbReference type="SUPFAM" id="SSF49309">
    <property type="entry name" value="Transglutaminase, two C-terminal domains"/>
    <property type="match status" value="1"/>
</dbReference>
<dbReference type="InterPro" id="IPR013783">
    <property type="entry name" value="Ig-like_fold"/>
</dbReference>
<keyword evidence="13" id="KW-0378">Hydrolase</keyword>
<dbReference type="InterPro" id="IPR036238">
    <property type="entry name" value="Transglutaminase_C_sf"/>
</dbReference>
<dbReference type="AlphaFoldDB" id="A0A3B4AE55"/>
<comment type="catalytic activity">
    <reaction evidence="36">
        <text>L-glutaminyl-[protein] + H2O = L-glutamyl-[protein] + NH4(+)</text>
        <dbReference type="Rhea" id="RHEA:16441"/>
        <dbReference type="Rhea" id="RHEA-COMP:10207"/>
        <dbReference type="Rhea" id="RHEA-COMP:10208"/>
        <dbReference type="ChEBI" id="CHEBI:15377"/>
        <dbReference type="ChEBI" id="CHEBI:28938"/>
        <dbReference type="ChEBI" id="CHEBI:29973"/>
        <dbReference type="ChEBI" id="CHEBI:30011"/>
        <dbReference type="EC" id="3.5.1.44"/>
    </reaction>
    <physiologicalReaction direction="left-to-right" evidence="36">
        <dbReference type="Rhea" id="RHEA:16442"/>
    </physiologicalReaction>
</comment>
<dbReference type="Pfam" id="PF00868">
    <property type="entry name" value="Transglut_N"/>
    <property type="match status" value="1"/>
</dbReference>
<comment type="catalytic activity">
    <reaction evidence="39">
        <text>L-glutaminyl-[protein] + dopamine = 5-dopaminyl-L-glutamyl-[protein] + NH4(+)</text>
        <dbReference type="Rhea" id="RHEA:66556"/>
        <dbReference type="Rhea" id="RHEA-COMP:10207"/>
        <dbReference type="Rhea" id="RHEA-COMP:17053"/>
        <dbReference type="ChEBI" id="CHEBI:28938"/>
        <dbReference type="ChEBI" id="CHEBI:30011"/>
        <dbReference type="ChEBI" id="CHEBI:59905"/>
        <dbReference type="ChEBI" id="CHEBI:167175"/>
    </reaction>
    <physiologicalReaction direction="left-to-right" evidence="39">
        <dbReference type="Rhea" id="RHEA:66557"/>
    </physiologicalReaction>
</comment>
<evidence type="ECO:0000256" key="19">
    <source>
        <dbReference type="ARBA" id="ARBA00023134"/>
    </source>
</evidence>
<name>A0A3B4AE55_9GOBI</name>
<evidence type="ECO:0000256" key="8">
    <source>
        <dbReference type="ARBA" id="ARBA00005968"/>
    </source>
</evidence>
<dbReference type="Proteomes" id="UP000261520">
    <property type="component" value="Unplaced"/>
</dbReference>
<dbReference type="GO" id="GO:0005694">
    <property type="term" value="C:chromosome"/>
    <property type="evidence" value="ECO:0007669"/>
    <property type="project" value="UniProtKB-SubCell"/>
</dbReference>
<evidence type="ECO:0000256" key="13">
    <source>
        <dbReference type="ARBA" id="ARBA00022670"/>
    </source>
</evidence>
<keyword evidence="21" id="KW-0539">Nucleus</keyword>
<dbReference type="GO" id="GO:0005525">
    <property type="term" value="F:GTP binding"/>
    <property type="evidence" value="ECO:0007669"/>
    <property type="project" value="UniProtKB-KW"/>
</dbReference>
<reference evidence="43" key="1">
    <citation type="submission" date="2025-08" db="UniProtKB">
        <authorList>
            <consortium name="Ensembl"/>
        </authorList>
    </citation>
    <scope>IDENTIFICATION</scope>
</reference>
<dbReference type="GO" id="GO:0005886">
    <property type="term" value="C:plasma membrane"/>
    <property type="evidence" value="ECO:0007669"/>
    <property type="project" value="UniProtKB-SubCell"/>
</dbReference>
<dbReference type="InterPro" id="IPR001102">
    <property type="entry name" value="Transglutaminase_N"/>
</dbReference>
<keyword evidence="15" id="KW-0479">Metal-binding</keyword>
<evidence type="ECO:0000256" key="15">
    <source>
        <dbReference type="ARBA" id="ARBA00022723"/>
    </source>
</evidence>
<dbReference type="GO" id="GO:0008233">
    <property type="term" value="F:peptidase activity"/>
    <property type="evidence" value="ECO:0007669"/>
    <property type="project" value="UniProtKB-KW"/>
</dbReference>
<dbReference type="PANTHER" id="PTHR11590">
    <property type="entry name" value="PROTEIN-GLUTAMINE GAMMA-GLUTAMYLTRANSFERASE"/>
    <property type="match status" value="1"/>
</dbReference>
<dbReference type="GO" id="GO:0003810">
    <property type="term" value="F:protein-glutamine gamma-glutamyltransferase activity"/>
    <property type="evidence" value="ECO:0007669"/>
    <property type="project" value="UniProtKB-EC"/>
</dbReference>
<evidence type="ECO:0000256" key="12">
    <source>
        <dbReference type="ARBA" id="ARBA00022530"/>
    </source>
</evidence>
<evidence type="ECO:0000256" key="33">
    <source>
        <dbReference type="ARBA" id="ARBA00042912"/>
    </source>
</evidence>
<evidence type="ECO:0000256" key="23">
    <source>
        <dbReference type="ARBA" id="ARBA00024222"/>
    </source>
</evidence>
<evidence type="ECO:0000256" key="14">
    <source>
        <dbReference type="ARBA" id="ARBA00022679"/>
    </source>
</evidence>
<dbReference type="Pfam" id="PF01841">
    <property type="entry name" value="Transglut_core"/>
    <property type="match status" value="1"/>
</dbReference>
<dbReference type="EC" id="3.5.1.44" evidence="26"/>
<dbReference type="Gene3D" id="2.60.40.10">
    <property type="entry name" value="Immunoglobulins"/>
    <property type="match status" value="2"/>
</dbReference>
<evidence type="ECO:0000256" key="24">
    <source>
        <dbReference type="ARBA" id="ARBA00036377"/>
    </source>
</evidence>
<evidence type="ECO:0000256" key="11">
    <source>
        <dbReference type="ARBA" id="ARBA00022525"/>
    </source>
</evidence>
<evidence type="ECO:0000256" key="6">
    <source>
        <dbReference type="ARBA" id="ARBA00004498"/>
    </source>
</evidence>
<evidence type="ECO:0000256" key="36">
    <source>
        <dbReference type="ARBA" id="ARBA00047868"/>
    </source>
</evidence>
<dbReference type="EC" id="2.3.2.13" evidence="23"/>
<evidence type="ECO:0000313" key="43">
    <source>
        <dbReference type="Ensembl" id="ENSPMGP00000014776.1"/>
    </source>
</evidence>
<dbReference type="GO" id="GO:0046872">
    <property type="term" value="F:metal ion binding"/>
    <property type="evidence" value="ECO:0007669"/>
    <property type="project" value="UniProtKB-KW"/>
</dbReference>
<keyword evidence="17" id="KW-0106">Calcium</keyword>
<comment type="catalytic activity">
    <reaction evidence="25">
        <text>L-glutaminyl-[protein] + L-lysyl-[protein] = [protein]-L-lysyl-N(6)-5-L-glutamyl-[protein] + NH4(+)</text>
        <dbReference type="Rhea" id="RHEA:54816"/>
        <dbReference type="Rhea" id="RHEA-COMP:9752"/>
        <dbReference type="Rhea" id="RHEA-COMP:10207"/>
        <dbReference type="Rhea" id="RHEA-COMP:14005"/>
        <dbReference type="ChEBI" id="CHEBI:28938"/>
        <dbReference type="ChEBI" id="CHEBI:29969"/>
        <dbReference type="ChEBI" id="CHEBI:30011"/>
        <dbReference type="ChEBI" id="CHEBI:138370"/>
        <dbReference type="EC" id="2.3.2.13"/>
    </reaction>
    <physiologicalReaction direction="left-to-right" evidence="25">
        <dbReference type="Rhea" id="RHEA:54817"/>
    </physiologicalReaction>
</comment>
<evidence type="ECO:0000256" key="3">
    <source>
        <dbReference type="ARBA" id="ARBA00004173"/>
    </source>
</evidence>
<keyword evidence="20" id="KW-0472">Membrane</keyword>
<dbReference type="GO" id="GO:0005634">
    <property type="term" value="C:nucleus"/>
    <property type="evidence" value="ECO:0007669"/>
    <property type="project" value="UniProtKB-SubCell"/>
</dbReference>
<evidence type="ECO:0000256" key="4">
    <source>
        <dbReference type="ARBA" id="ARBA00004236"/>
    </source>
</evidence>
<evidence type="ECO:0000256" key="37">
    <source>
        <dbReference type="ARBA" id="ARBA00047876"/>
    </source>
</evidence>
<evidence type="ECO:0000256" key="40">
    <source>
        <dbReference type="PIRSR" id="PIRSR000459-1"/>
    </source>
</evidence>
<dbReference type="GO" id="GO:0007399">
    <property type="term" value="P:nervous system development"/>
    <property type="evidence" value="ECO:0007669"/>
    <property type="project" value="UniProtKB-ARBA"/>
</dbReference>
<evidence type="ECO:0000256" key="32">
    <source>
        <dbReference type="ARBA" id="ARBA00042239"/>
    </source>
</evidence>
<evidence type="ECO:0000256" key="28">
    <source>
        <dbReference type="ARBA" id="ARBA00041650"/>
    </source>
</evidence>
<dbReference type="SUPFAM" id="SSF54001">
    <property type="entry name" value="Cysteine proteinases"/>
    <property type="match status" value="1"/>
</dbReference>
<evidence type="ECO:0000256" key="9">
    <source>
        <dbReference type="ARBA" id="ARBA00022454"/>
    </source>
</evidence>
<dbReference type="InterPro" id="IPR023608">
    <property type="entry name" value="Transglutaminase_animal"/>
</dbReference>
<evidence type="ECO:0000256" key="2">
    <source>
        <dbReference type="ARBA" id="ARBA00004123"/>
    </source>
</evidence>
<evidence type="ECO:0000256" key="20">
    <source>
        <dbReference type="ARBA" id="ARBA00023136"/>
    </source>
</evidence>
<dbReference type="GO" id="GO:0005739">
    <property type="term" value="C:mitochondrion"/>
    <property type="evidence" value="ECO:0007669"/>
    <property type="project" value="UniProtKB-SubCell"/>
</dbReference>
<dbReference type="SUPFAM" id="SSF81296">
    <property type="entry name" value="E set domains"/>
    <property type="match status" value="1"/>
</dbReference>
<comment type="cofactor">
    <cofactor evidence="1">
        <name>Ca(2+)</name>
        <dbReference type="ChEBI" id="CHEBI:29108"/>
    </cofactor>
</comment>
<evidence type="ECO:0000256" key="7">
    <source>
        <dbReference type="ARBA" id="ARBA00004514"/>
    </source>
</evidence>
<feature type="region of interest" description="Disordered" evidence="41">
    <location>
        <begin position="457"/>
        <end position="482"/>
    </location>
</feature>
<organism evidence="43 44">
    <name type="scientific">Periophthalmus magnuspinnatus</name>
    <dbReference type="NCBI Taxonomy" id="409849"/>
    <lineage>
        <taxon>Eukaryota</taxon>
        <taxon>Metazoa</taxon>
        <taxon>Chordata</taxon>
        <taxon>Craniata</taxon>
        <taxon>Vertebrata</taxon>
        <taxon>Euteleostomi</taxon>
        <taxon>Actinopterygii</taxon>
        <taxon>Neopterygii</taxon>
        <taxon>Teleostei</taxon>
        <taxon>Neoteleostei</taxon>
        <taxon>Acanthomorphata</taxon>
        <taxon>Gobiaria</taxon>
        <taxon>Gobiiformes</taxon>
        <taxon>Gobioidei</taxon>
        <taxon>Gobiidae</taxon>
        <taxon>Oxudercinae</taxon>
        <taxon>Periophthalmus</taxon>
    </lineage>
</organism>
<evidence type="ECO:0000256" key="16">
    <source>
        <dbReference type="ARBA" id="ARBA00022741"/>
    </source>
</evidence>
<feature type="domain" description="Transglutaminase-like" evidence="42">
    <location>
        <begin position="187"/>
        <end position="279"/>
    </location>
</feature>
<reference evidence="43" key="2">
    <citation type="submission" date="2025-09" db="UniProtKB">
        <authorList>
            <consortium name="Ensembl"/>
        </authorList>
    </citation>
    <scope>IDENTIFICATION</scope>
</reference>
<comment type="subcellular location">
    <subcellularLocation>
        <location evidence="4">Cell membrane</location>
    </subcellularLocation>
    <subcellularLocation>
        <location evidence="5">Chromosome</location>
    </subcellularLocation>
    <subcellularLocation>
        <location evidence="7">Cytoplasm</location>
        <location evidence="7">Cytosol</location>
    </subcellularLocation>
    <subcellularLocation>
        <location evidence="3">Mitochondrion</location>
    </subcellularLocation>
    <subcellularLocation>
        <location evidence="2">Nucleus</location>
    </subcellularLocation>
    <subcellularLocation>
        <location evidence="6">Secreted</location>
        <location evidence="6">Extracellular space</location>
        <location evidence="6">Extracellular matrix</location>
    </subcellularLocation>
</comment>
<keyword evidence="22" id="KW-0012">Acyltransferase</keyword>
<proteinExistence type="inferred from homology"/>
<keyword evidence="14" id="KW-0808">Transferase</keyword>
<keyword evidence="9" id="KW-0158">Chromosome</keyword>
<keyword evidence="44" id="KW-1185">Reference proteome</keyword>
<sequence length="594" mass="67124">KTKLEIILGVDFKPAQNNPLHHTGVLSRTLLIVRRGQSFSMQIQFNHPFISGIHNLVFTVTTADWVYMPEEDDRQEYVMNTHGIIYKGSGNYITSMNWDYGQFEEKMVQICLTLLDLSHKHLKDPADDVSARCNPIYVSRIISSMINSEDDRGVLQGRWGDNFVGGTAPTHWSGSYTILQRWLTIDCYPVKFGQCWVFAGVMCSVMRFFGIPCRVVTNYQSAHDNNKNLIVDVYHPDYGVRDMPSKDSVWNYHVWVEGWMKRPDLRPGFDGWQVLDPTPQEKSEGIYWCGPAPVTAILNGNTDLKYDVPFVFAEVNADCIDWLVGKSLKLGQNISTKSVGSDKRWNITSDYKKKEGQAYFYQDMKYIKGASSDQGLHHPHLRQNTPTTSTYSLFLSVFQVSKPLNGEDVKVNLVLHSDASVSRPLTISITVTAMSYNATPLSIILCELKKETLLPGKGTTDHEEEWCSRSSNSSSSGGGSGGSPLMTVQFKLKEEIITYTVCVQLLTSARVYREVLLEVSFWNPVNETLKECTLTLSGSGLWTEEQNFRSAPLCTKTLTKASEFLSIFFLNGSIFHKIDSARIVPVKDSIFYRF</sequence>
<dbReference type="PIRSF" id="PIRSF000459">
    <property type="entry name" value="TGM_EBP42"/>
    <property type="match status" value="1"/>
</dbReference>
<evidence type="ECO:0000256" key="38">
    <source>
        <dbReference type="ARBA" id="ARBA00048230"/>
    </source>
</evidence>
<comment type="similarity">
    <text evidence="8">Belongs to the transglutaminase superfamily. Transglutaminase family.</text>
</comment>
<keyword evidence="11" id="KW-0964">Secreted</keyword>
<evidence type="ECO:0000256" key="10">
    <source>
        <dbReference type="ARBA" id="ARBA00022475"/>
    </source>
</evidence>
<evidence type="ECO:0000256" key="29">
    <source>
        <dbReference type="ARBA" id="ARBA00041677"/>
    </source>
</evidence>
<keyword evidence="19" id="KW-0342">GTP-binding</keyword>
<dbReference type="InterPro" id="IPR036985">
    <property type="entry name" value="Transglutaminase-like_sf"/>
</dbReference>
<evidence type="ECO:0000256" key="34">
    <source>
        <dbReference type="ARBA" id="ARBA00043104"/>
    </source>
</evidence>
<evidence type="ECO:0000256" key="21">
    <source>
        <dbReference type="ARBA" id="ARBA00023242"/>
    </source>
</evidence>
<dbReference type="InterPro" id="IPR002931">
    <property type="entry name" value="Transglutaminase-like"/>
</dbReference>
<dbReference type="STRING" id="409849.ENSPMGP00000014776"/>
<dbReference type="PANTHER" id="PTHR11590:SF6">
    <property type="entry name" value="PROTEIN-GLUTAMINE GAMMA-GLUTAMYLTRANSFERASE 2"/>
    <property type="match status" value="1"/>
</dbReference>
<feature type="active site" evidence="40">
    <location>
        <position position="253"/>
    </location>
</feature>
<keyword evidence="16" id="KW-0547">Nucleotide-binding</keyword>
<dbReference type="SMART" id="SM00460">
    <property type="entry name" value="TGc"/>
    <property type="match status" value="1"/>
</dbReference>
<dbReference type="FunFam" id="3.90.260.10:FF:000001">
    <property type="entry name" value="Protein-glutamine gamma-glutamyltransferase 2"/>
    <property type="match status" value="1"/>
</dbReference>
<dbReference type="GO" id="GO:0006508">
    <property type="term" value="P:proteolysis"/>
    <property type="evidence" value="ECO:0007669"/>
    <property type="project" value="UniProtKB-KW"/>
</dbReference>
<evidence type="ECO:0000256" key="17">
    <source>
        <dbReference type="ARBA" id="ARBA00022837"/>
    </source>
</evidence>
<keyword evidence="12" id="KW-0272">Extracellular matrix</keyword>
<keyword evidence="10" id="KW-1003">Cell membrane</keyword>
<evidence type="ECO:0000256" key="35">
    <source>
        <dbReference type="ARBA" id="ARBA00043138"/>
    </source>
</evidence>
<comment type="catalytic activity">
    <reaction evidence="38">
        <text>L-glutaminyl-[protein] + (R)-noradrenaline = 5-(R)-noradrenalinyl-L-glutamyl-[protein] + NH4(+)</text>
        <dbReference type="Rhea" id="RHEA:66560"/>
        <dbReference type="Rhea" id="RHEA-COMP:10207"/>
        <dbReference type="Rhea" id="RHEA-COMP:17054"/>
        <dbReference type="ChEBI" id="CHEBI:28938"/>
        <dbReference type="ChEBI" id="CHEBI:30011"/>
        <dbReference type="ChEBI" id="CHEBI:72587"/>
        <dbReference type="ChEBI" id="CHEBI:167178"/>
    </reaction>
    <physiologicalReaction direction="left-to-right" evidence="38">
        <dbReference type="Rhea" id="RHEA:66561"/>
    </physiologicalReaction>
</comment>
<evidence type="ECO:0000256" key="25">
    <source>
        <dbReference type="ARBA" id="ARBA00036876"/>
    </source>
</evidence>
<dbReference type="Ensembl" id="ENSPMGT00000015755.1">
    <property type="protein sequence ID" value="ENSPMGP00000014776.1"/>
    <property type="gene ID" value="ENSPMGG00000012113.1"/>
</dbReference>
<keyword evidence="13" id="KW-0645">Protease</keyword>
<evidence type="ECO:0000256" key="27">
    <source>
        <dbReference type="ARBA" id="ARBA00040561"/>
    </source>
</evidence>
<dbReference type="InterPro" id="IPR038765">
    <property type="entry name" value="Papain-like_cys_pep_sf"/>
</dbReference>
<keyword evidence="18" id="KW-0496">Mitochondrion</keyword>
<evidence type="ECO:0000256" key="5">
    <source>
        <dbReference type="ARBA" id="ARBA00004286"/>
    </source>
</evidence>
<dbReference type="InterPro" id="IPR050779">
    <property type="entry name" value="Transglutaminase"/>
</dbReference>
<evidence type="ECO:0000256" key="41">
    <source>
        <dbReference type="SAM" id="MobiDB-lite"/>
    </source>
</evidence>
<protein>
    <recommendedName>
        <fullName evidence="27">Protein-glutamine gamma-glutamyltransferase 2</fullName>
        <ecNumber evidence="23">2.3.2.13</ecNumber>
        <ecNumber evidence="26">3.5.1.44</ecNumber>
    </recommendedName>
    <alternativeName>
        <fullName evidence="30">Isopeptidase TGM2</fullName>
    </alternativeName>
    <alternativeName>
        <fullName evidence="32">Protein-glutamine deamidase TGM2</fullName>
    </alternativeName>
    <alternativeName>
        <fullName evidence="31">Protein-glutamine dopaminyltransferase TGM2</fullName>
    </alternativeName>
    <alternativeName>
        <fullName evidence="34">Protein-glutamine histaminyltransferase TGM2</fullName>
    </alternativeName>
    <alternativeName>
        <fullName evidence="35">Protein-glutamine noradrenalinyltransferase TGM2</fullName>
    </alternativeName>
    <alternativeName>
        <fullName evidence="33">Protein-glutamine serotonyltransferase TGM2</fullName>
    </alternativeName>
    <alternativeName>
        <fullName evidence="29">Tissue transglutaminase</fullName>
    </alternativeName>
    <alternativeName>
        <fullName evidence="28">Transglutaminase-2</fullName>
    </alternativeName>
</protein>
<evidence type="ECO:0000313" key="44">
    <source>
        <dbReference type="Proteomes" id="UP000261520"/>
    </source>
</evidence>
<comment type="catalytic activity">
    <reaction evidence="24">
        <text>L-glutaminyl-[protein] + serotonin = 5-serotonyl-L-glutamyl-[protein] + NH4(+)</text>
        <dbReference type="Rhea" id="RHEA:66552"/>
        <dbReference type="Rhea" id="RHEA-COMP:10207"/>
        <dbReference type="Rhea" id="RHEA-COMP:17052"/>
        <dbReference type="ChEBI" id="CHEBI:28938"/>
        <dbReference type="ChEBI" id="CHEBI:30011"/>
        <dbReference type="ChEBI" id="CHEBI:167174"/>
        <dbReference type="ChEBI" id="CHEBI:350546"/>
    </reaction>
    <physiologicalReaction direction="left-to-right" evidence="24">
        <dbReference type="Rhea" id="RHEA:66553"/>
    </physiologicalReaction>
</comment>
<evidence type="ECO:0000256" key="39">
    <source>
        <dbReference type="ARBA" id="ARBA00048365"/>
    </source>
</evidence>
<evidence type="ECO:0000256" key="30">
    <source>
        <dbReference type="ARBA" id="ARBA00042099"/>
    </source>
</evidence>
<evidence type="ECO:0000256" key="22">
    <source>
        <dbReference type="ARBA" id="ARBA00023315"/>
    </source>
</evidence>
<dbReference type="InterPro" id="IPR014756">
    <property type="entry name" value="Ig_E-set"/>
</dbReference>